<evidence type="ECO:0000313" key="8">
    <source>
        <dbReference type="EMBL" id="EYE92330.1"/>
    </source>
</evidence>
<dbReference type="AlphaFoldDB" id="A0A017S817"/>
<evidence type="ECO:0000256" key="1">
    <source>
        <dbReference type="ARBA" id="ARBA00004141"/>
    </source>
</evidence>
<comment type="similarity">
    <text evidence="5">Belongs to the SAT4 family.</text>
</comment>
<reference evidence="9" key="1">
    <citation type="journal article" date="2014" name="Nat. Commun.">
        <title>Genomic adaptations of the halophilic Dead Sea filamentous fungus Eurotium rubrum.</title>
        <authorList>
            <person name="Kis-Papo T."/>
            <person name="Weig A.R."/>
            <person name="Riley R."/>
            <person name="Persoh D."/>
            <person name="Salamov A."/>
            <person name="Sun H."/>
            <person name="Lipzen A."/>
            <person name="Wasser S.P."/>
            <person name="Rambold G."/>
            <person name="Grigoriev I.V."/>
            <person name="Nevo E."/>
        </authorList>
    </citation>
    <scope>NUCLEOTIDE SEQUENCE [LARGE SCALE GENOMIC DNA]</scope>
    <source>
        <strain evidence="9">CBS 135680</strain>
    </source>
</reference>
<dbReference type="RefSeq" id="XP_040636018.1">
    <property type="nucleotide sequence ID" value="XM_040779251.1"/>
</dbReference>
<feature type="transmembrane region" description="Helical" evidence="6">
    <location>
        <begin position="203"/>
        <end position="228"/>
    </location>
</feature>
<dbReference type="PANTHER" id="PTHR33048">
    <property type="entry name" value="PTH11-LIKE INTEGRAL MEMBRANE PROTEIN (AFU_ORTHOLOGUE AFUA_5G11245)"/>
    <property type="match status" value="1"/>
</dbReference>
<keyword evidence="4 6" id="KW-0472">Membrane</keyword>
<feature type="transmembrane region" description="Helical" evidence="6">
    <location>
        <begin position="12"/>
        <end position="34"/>
    </location>
</feature>
<dbReference type="Proteomes" id="UP000019804">
    <property type="component" value="Unassembled WGS sequence"/>
</dbReference>
<protein>
    <recommendedName>
        <fullName evidence="7">Rhodopsin domain-containing protein</fullName>
    </recommendedName>
</protein>
<dbReference type="HOGENOM" id="CLU_028200_0_2_1"/>
<dbReference type="EMBL" id="KK088437">
    <property type="protein sequence ID" value="EYE92330.1"/>
    <property type="molecule type" value="Genomic_DNA"/>
</dbReference>
<dbReference type="InterPro" id="IPR049326">
    <property type="entry name" value="Rhodopsin_dom_fungi"/>
</dbReference>
<keyword evidence="3 6" id="KW-1133">Transmembrane helix</keyword>
<gene>
    <name evidence="8" type="ORF">EURHEDRAFT_380139</name>
</gene>
<keyword evidence="2 6" id="KW-0812">Transmembrane</keyword>
<feature type="transmembrane region" description="Helical" evidence="6">
    <location>
        <begin position="46"/>
        <end position="71"/>
    </location>
</feature>
<evidence type="ECO:0000256" key="2">
    <source>
        <dbReference type="ARBA" id="ARBA00022692"/>
    </source>
</evidence>
<dbReference type="OrthoDB" id="444631at2759"/>
<evidence type="ECO:0000256" key="5">
    <source>
        <dbReference type="ARBA" id="ARBA00038359"/>
    </source>
</evidence>
<comment type="subcellular location">
    <subcellularLocation>
        <location evidence="1">Membrane</location>
        <topology evidence="1">Multi-pass membrane protein</topology>
    </subcellularLocation>
</comment>
<evidence type="ECO:0000259" key="7">
    <source>
        <dbReference type="Pfam" id="PF20684"/>
    </source>
</evidence>
<proteinExistence type="inferred from homology"/>
<dbReference type="PANTHER" id="PTHR33048:SF114">
    <property type="entry name" value="MEMBRANE PROTEIN PTH11-LIKE, PUTATIVE (AFU_ORTHOLOGUE AFUA_7G06620)-RELATED"/>
    <property type="match status" value="1"/>
</dbReference>
<evidence type="ECO:0000256" key="4">
    <source>
        <dbReference type="ARBA" id="ARBA00023136"/>
    </source>
</evidence>
<feature type="transmembrane region" description="Helical" evidence="6">
    <location>
        <begin position="125"/>
        <end position="144"/>
    </location>
</feature>
<feature type="domain" description="Rhodopsin" evidence="7">
    <location>
        <begin position="30"/>
        <end position="265"/>
    </location>
</feature>
<dbReference type="GO" id="GO:0016020">
    <property type="term" value="C:membrane"/>
    <property type="evidence" value="ECO:0007669"/>
    <property type="project" value="UniProtKB-SubCell"/>
</dbReference>
<feature type="transmembrane region" description="Helical" evidence="6">
    <location>
        <begin position="240"/>
        <end position="260"/>
    </location>
</feature>
<name>A0A017S817_ASPRC</name>
<feature type="transmembrane region" description="Helical" evidence="6">
    <location>
        <begin position="83"/>
        <end position="104"/>
    </location>
</feature>
<evidence type="ECO:0000256" key="3">
    <source>
        <dbReference type="ARBA" id="ARBA00022989"/>
    </source>
</evidence>
<evidence type="ECO:0000256" key="6">
    <source>
        <dbReference type="SAM" id="Phobius"/>
    </source>
</evidence>
<dbReference type="InterPro" id="IPR052337">
    <property type="entry name" value="SAT4-like"/>
</dbReference>
<dbReference type="Pfam" id="PF20684">
    <property type="entry name" value="Fung_rhodopsin"/>
    <property type="match status" value="1"/>
</dbReference>
<keyword evidence="9" id="KW-1185">Reference proteome</keyword>
<evidence type="ECO:0000313" key="9">
    <source>
        <dbReference type="Proteomes" id="UP000019804"/>
    </source>
</evidence>
<organism evidence="8 9">
    <name type="scientific">Aspergillus ruber (strain CBS 135680)</name>
    <dbReference type="NCBI Taxonomy" id="1388766"/>
    <lineage>
        <taxon>Eukaryota</taxon>
        <taxon>Fungi</taxon>
        <taxon>Dikarya</taxon>
        <taxon>Ascomycota</taxon>
        <taxon>Pezizomycotina</taxon>
        <taxon>Eurotiomycetes</taxon>
        <taxon>Eurotiomycetidae</taxon>
        <taxon>Eurotiales</taxon>
        <taxon>Aspergillaceae</taxon>
        <taxon>Aspergillus</taxon>
        <taxon>Aspergillus subgen. Aspergillus</taxon>
    </lineage>
</organism>
<sequence length="375" mass="41536">MVSSVEESQAPVLVGISIGFAILTFLVISLRLFARIYVLGKMSVDDFLIIGACLLAWAFIAVTMVCVKYGMGRHIDDVDQSKLMAYAFSVWLSSMFYLACLGFVKTSVLWFYTRLGDRYLTRLSYTMFGVVTAQATANVLVAAFQCQPVSKAWATTLPGHCVDINVFYLCNAALNIFTDVLTYTLPIKVIFNLQIPRKQKIALVFTLSLGLFACVSSIIRITYIPAMLSSPDSTYVISGAMYWSVIETNVGIFAASIPSFKAIASRFLPRIIGEYSSQKKYGPWSDSGEQGRRYGYGSNFSKARDPHAITLGTMVADDDHDYGAQVHTGYQGNSSEERIIIPEGKILAQTHISTNVEVQRDYSDSLSFDHGRRQS</sequence>
<feature type="transmembrane region" description="Helical" evidence="6">
    <location>
        <begin position="164"/>
        <end position="191"/>
    </location>
</feature>
<dbReference type="GeneID" id="63694375"/>
<accession>A0A017S817</accession>
<dbReference type="STRING" id="1388766.A0A017S817"/>